<dbReference type="RefSeq" id="WP_095746320.1">
    <property type="nucleotide sequence ID" value="NZ_BKDH01000001.1"/>
</dbReference>
<dbReference type="SUPFAM" id="SSF52402">
    <property type="entry name" value="Adenine nucleotide alpha hydrolases-like"/>
    <property type="match status" value="2"/>
</dbReference>
<evidence type="ECO:0000256" key="2">
    <source>
        <dbReference type="ARBA" id="ARBA00008791"/>
    </source>
</evidence>
<dbReference type="InterPro" id="IPR014729">
    <property type="entry name" value="Rossmann-like_a/b/a_fold"/>
</dbReference>
<dbReference type="PRINTS" id="PR01438">
    <property type="entry name" value="UNVRSLSTRESS"/>
</dbReference>
<dbReference type="EMBL" id="CP023284">
    <property type="protein sequence ID" value="ATA56063.1"/>
    <property type="molecule type" value="Genomic_DNA"/>
</dbReference>
<evidence type="ECO:0000256" key="3">
    <source>
        <dbReference type="ARBA" id="ARBA00011738"/>
    </source>
</evidence>
<sequence>MHHHQVQREHALPGGGVASSTPSFQSILAVTDLTARGNRAVERAALLAAEHGALLKLVYAPADLAPLAHAEAATALAGLARAMASRFDVLVKQVAGPGGGLAQIVDEARYVDLVVLSHERDRSPAAFFTGQPVERLLRQLRCPVLVTRLDTRLRYSRILVAVDFTPASRELVSLAHGLDPDAALELFHALNTMHESKLRYAEVSEHAIKTYRHDSMRQARERLFSLTDSSSARRNRVLSAIGRGDPARQATVQQQHARAELLVVGKRRAHPLADFLFGSVAQRVLCWATGDVLVVPADRRADTPSLVISRKLQDVR</sequence>
<comment type="subcellular location">
    <subcellularLocation>
        <location evidence="1">Cytoplasm</location>
    </subcellularLocation>
</comment>
<dbReference type="Proteomes" id="UP000217154">
    <property type="component" value="Chromosome"/>
</dbReference>
<keyword evidence="4" id="KW-0963">Cytoplasm</keyword>
<dbReference type="CDD" id="cd00293">
    <property type="entry name" value="USP-like"/>
    <property type="match status" value="1"/>
</dbReference>
<comment type="subunit">
    <text evidence="3">Homodimer.</text>
</comment>
<dbReference type="GO" id="GO:0005737">
    <property type="term" value="C:cytoplasm"/>
    <property type="evidence" value="ECO:0007669"/>
    <property type="project" value="UniProtKB-SubCell"/>
</dbReference>
<dbReference type="PANTHER" id="PTHR46268">
    <property type="entry name" value="STRESS RESPONSE PROTEIN NHAX"/>
    <property type="match status" value="1"/>
</dbReference>
<comment type="similarity">
    <text evidence="2">Belongs to the universal stress protein A family.</text>
</comment>
<dbReference type="InterPro" id="IPR006016">
    <property type="entry name" value="UspA"/>
</dbReference>
<dbReference type="Gene3D" id="3.40.50.620">
    <property type="entry name" value="HUPs"/>
    <property type="match status" value="2"/>
</dbReference>
<evidence type="ECO:0000256" key="1">
    <source>
        <dbReference type="ARBA" id="ARBA00004496"/>
    </source>
</evidence>
<gene>
    <name evidence="5" type="ORF">CKY39_24570</name>
</gene>
<accession>A0A250DQ39</accession>
<dbReference type="AlphaFoldDB" id="A0A250DQ39"/>
<evidence type="ECO:0000313" key="5">
    <source>
        <dbReference type="EMBL" id="ATA56063.1"/>
    </source>
</evidence>
<dbReference type="KEGG" id="vbo:CKY39_24570"/>
<proteinExistence type="inferred from homology"/>
<dbReference type="PANTHER" id="PTHR46268:SF23">
    <property type="entry name" value="UNIVERSAL STRESS PROTEIN A-RELATED"/>
    <property type="match status" value="1"/>
</dbReference>
<dbReference type="GeneID" id="82267037"/>
<organism evidence="5 6">
    <name type="scientific">Variovorax boronicumulans</name>
    <dbReference type="NCBI Taxonomy" id="436515"/>
    <lineage>
        <taxon>Bacteria</taxon>
        <taxon>Pseudomonadati</taxon>
        <taxon>Pseudomonadota</taxon>
        <taxon>Betaproteobacteria</taxon>
        <taxon>Burkholderiales</taxon>
        <taxon>Comamonadaceae</taxon>
        <taxon>Variovorax</taxon>
    </lineage>
</organism>
<name>A0A250DQ39_9BURK</name>
<evidence type="ECO:0000313" key="6">
    <source>
        <dbReference type="Proteomes" id="UP000217154"/>
    </source>
</evidence>
<dbReference type="Pfam" id="PF00582">
    <property type="entry name" value="Usp"/>
    <property type="match status" value="2"/>
</dbReference>
<reference evidence="5 6" key="1">
    <citation type="submission" date="2017-09" db="EMBL/GenBank/DDBJ databases">
        <title>The diverse metabolic capabilities of V. boronicumulans make it an excellent choice for continued studies on novel biodegradation.</title>
        <authorList>
            <person name="Sun S."/>
        </authorList>
    </citation>
    <scope>NUCLEOTIDE SEQUENCE [LARGE SCALE GENOMIC DNA]</scope>
    <source>
        <strain evidence="5 6">J1</strain>
    </source>
</reference>
<protein>
    <submittedName>
        <fullName evidence="5">Universal stress protein UspA</fullName>
    </submittedName>
</protein>
<dbReference type="InterPro" id="IPR006015">
    <property type="entry name" value="Universal_stress_UspA"/>
</dbReference>
<evidence type="ECO:0000256" key="4">
    <source>
        <dbReference type="ARBA" id="ARBA00022490"/>
    </source>
</evidence>